<keyword evidence="2" id="KW-1133">Transmembrane helix</keyword>
<feature type="transmembrane region" description="Helical" evidence="2">
    <location>
        <begin position="246"/>
        <end position="270"/>
    </location>
</feature>
<comment type="caution">
    <text evidence="3">The sequence shown here is derived from an EMBL/GenBank/DDBJ whole genome shotgun (WGS) entry which is preliminary data.</text>
</comment>
<organism evidence="3 4">
    <name type="scientific">Tolypocladium paradoxum</name>
    <dbReference type="NCBI Taxonomy" id="94208"/>
    <lineage>
        <taxon>Eukaryota</taxon>
        <taxon>Fungi</taxon>
        <taxon>Dikarya</taxon>
        <taxon>Ascomycota</taxon>
        <taxon>Pezizomycotina</taxon>
        <taxon>Sordariomycetes</taxon>
        <taxon>Hypocreomycetidae</taxon>
        <taxon>Hypocreales</taxon>
        <taxon>Ophiocordycipitaceae</taxon>
        <taxon>Tolypocladium</taxon>
    </lineage>
</organism>
<keyword evidence="4" id="KW-1185">Reference proteome</keyword>
<reference evidence="3 4" key="1">
    <citation type="submission" date="2018-01" db="EMBL/GenBank/DDBJ databases">
        <title>Harnessing the power of phylogenomics to disentangle the directionality and signatures of interkingdom host jumping in the parasitic fungal genus Tolypocladium.</title>
        <authorList>
            <person name="Quandt C.A."/>
            <person name="Patterson W."/>
            <person name="Spatafora J.W."/>
        </authorList>
    </citation>
    <scope>NUCLEOTIDE SEQUENCE [LARGE SCALE GENOMIC DNA]</scope>
    <source>
        <strain evidence="3 4">NRBC 100945</strain>
    </source>
</reference>
<sequence>MVLRGRCPAQVRQAGPPHPHQLVGLAVRLRRQLHPRHPASRRLGCGRRPRTSLYPHGPLRHPRQDQAARQQQPHEGPREDQRPGRQAAGPAGRRAQHEGCRGAPTKPLLVPQVWTLKGTRQRQSFAYAFVSFLIELVETFCKAFQAVDDDTSPIPASLYSLATSDIERGAEQQDARLSTTTYDLNLHRMSTPHERKTTEWSGLEQANRAPPSIMLEPLAILTLSFVGLGRQWTTMVPLSRAHGKKWYFSCFFWSFILSPSFFVFLFLLFLSISANLSTVSCEGEASVFERDSGVPGATRHDACGYDSCRVPVQNGESNGCCTL</sequence>
<keyword evidence="2" id="KW-0812">Transmembrane</keyword>
<feature type="region of interest" description="Disordered" evidence="1">
    <location>
        <begin position="34"/>
        <end position="106"/>
    </location>
</feature>
<evidence type="ECO:0000313" key="4">
    <source>
        <dbReference type="Proteomes" id="UP000237481"/>
    </source>
</evidence>
<feature type="compositionally biased region" description="Low complexity" evidence="1">
    <location>
        <begin position="65"/>
        <end position="74"/>
    </location>
</feature>
<evidence type="ECO:0000313" key="3">
    <source>
        <dbReference type="EMBL" id="POR37819.1"/>
    </source>
</evidence>
<accession>A0A2S4L5W0</accession>
<feature type="region of interest" description="Disordered" evidence="1">
    <location>
        <begin position="1"/>
        <end position="21"/>
    </location>
</feature>
<dbReference type="AlphaFoldDB" id="A0A2S4L5W0"/>
<gene>
    <name evidence="3" type="ORF">TPAR_01986</name>
</gene>
<dbReference type="Proteomes" id="UP000237481">
    <property type="component" value="Unassembled WGS sequence"/>
</dbReference>
<name>A0A2S4L5W0_9HYPO</name>
<dbReference type="EMBL" id="PKSG01000201">
    <property type="protein sequence ID" value="POR37819.1"/>
    <property type="molecule type" value="Genomic_DNA"/>
</dbReference>
<feature type="compositionally biased region" description="Basic residues" evidence="1">
    <location>
        <begin position="34"/>
        <end position="50"/>
    </location>
</feature>
<keyword evidence="2" id="KW-0472">Membrane</keyword>
<feature type="compositionally biased region" description="Low complexity" evidence="1">
    <location>
        <begin position="84"/>
        <end position="93"/>
    </location>
</feature>
<proteinExistence type="predicted"/>
<evidence type="ECO:0000256" key="1">
    <source>
        <dbReference type="SAM" id="MobiDB-lite"/>
    </source>
</evidence>
<evidence type="ECO:0000256" key="2">
    <source>
        <dbReference type="SAM" id="Phobius"/>
    </source>
</evidence>
<protein>
    <submittedName>
        <fullName evidence="3">Uncharacterized protein</fullName>
    </submittedName>
</protein>